<organism evidence="2 3">
    <name type="scientific">Venatoribacter cucullus</name>
    <dbReference type="NCBI Taxonomy" id="2661630"/>
    <lineage>
        <taxon>Bacteria</taxon>
        <taxon>Pseudomonadati</taxon>
        <taxon>Pseudomonadota</taxon>
        <taxon>Gammaproteobacteria</taxon>
        <taxon>Oceanospirillales</taxon>
        <taxon>Oceanospirillaceae</taxon>
        <taxon>Venatoribacter</taxon>
    </lineage>
</organism>
<dbReference type="Proteomes" id="UP000596074">
    <property type="component" value="Chromosome"/>
</dbReference>
<name>A0A9E8FJ05_9GAMM</name>
<sequence length="150" mass="16161">MLSALSHYLQHLPLPNQDSPRAAAASGVTAPAAEEPADTSPGAYAPSARAVLVSAVAADFNVRALRGEEVGHLQNKLLQFGLLDGRGLDAFASLNTARADLPEGQRLDAVQTLDDLALQFEERRTPYSERQQIGRLQTLLHNLDSARQTH</sequence>
<proteinExistence type="predicted"/>
<dbReference type="KEGG" id="vcw:GJQ55_02195"/>
<reference evidence="2 3" key="1">
    <citation type="submission" date="2019-11" db="EMBL/GenBank/DDBJ databases">
        <title>Venatorbacter sp. nov. a predator of Campylobacter and other Gram-negative bacteria.</title>
        <authorList>
            <person name="Saeedi A."/>
            <person name="Cummings N.J."/>
            <person name="Connerton I.F."/>
            <person name="Connerton P.L."/>
        </authorList>
    </citation>
    <scope>NUCLEOTIDE SEQUENCE [LARGE SCALE GENOMIC DNA]</scope>
    <source>
        <strain evidence="2">XL5</strain>
    </source>
</reference>
<dbReference type="RefSeq" id="WP_228345885.1">
    <property type="nucleotide sequence ID" value="NZ_CP045550.1"/>
</dbReference>
<keyword evidence="3" id="KW-1185">Reference proteome</keyword>
<gene>
    <name evidence="2" type="ORF">GJQ55_02195</name>
</gene>
<accession>A0A9E8FJ05</accession>
<evidence type="ECO:0000313" key="3">
    <source>
        <dbReference type="Proteomes" id="UP000596074"/>
    </source>
</evidence>
<feature type="compositionally biased region" description="Low complexity" evidence="1">
    <location>
        <begin position="22"/>
        <end position="33"/>
    </location>
</feature>
<protein>
    <submittedName>
        <fullName evidence="2">Uncharacterized protein</fullName>
    </submittedName>
</protein>
<feature type="region of interest" description="Disordered" evidence="1">
    <location>
        <begin position="13"/>
        <end position="41"/>
    </location>
</feature>
<dbReference type="AlphaFoldDB" id="A0A9E8FJ05"/>
<dbReference type="EMBL" id="CP046056">
    <property type="protein sequence ID" value="QQD23360.1"/>
    <property type="molecule type" value="Genomic_DNA"/>
</dbReference>
<evidence type="ECO:0000313" key="2">
    <source>
        <dbReference type="EMBL" id="QQD23360.1"/>
    </source>
</evidence>
<evidence type="ECO:0000256" key="1">
    <source>
        <dbReference type="SAM" id="MobiDB-lite"/>
    </source>
</evidence>